<evidence type="ECO:0000256" key="6">
    <source>
        <dbReference type="PIRSR" id="PIRSR602678-1"/>
    </source>
</evidence>
<dbReference type="AlphaFoldDB" id="A0A7G7YMS4"/>
<organism evidence="8 9">
    <name type="scientific">Corynebacterium anserum</name>
    <dbReference type="NCBI Taxonomy" id="2684406"/>
    <lineage>
        <taxon>Bacteria</taxon>
        <taxon>Bacillati</taxon>
        <taxon>Actinomycetota</taxon>
        <taxon>Actinomycetes</taxon>
        <taxon>Mycobacteriales</taxon>
        <taxon>Corynebacteriaceae</taxon>
        <taxon>Corynebacterium</taxon>
    </lineage>
</organism>
<name>A0A7G7YMS4_9CORY</name>
<dbReference type="GO" id="GO:0046872">
    <property type="term" value="F:metal ion binding"/>
    <property type="evidence" value="ECO:0007669"/>
    <property type="project" value="UniProtKB-UniRule"/>
</dbReference>
<evidence type="ECO:0000313" key="8">
    <source>
        <dbReference type="EMBL" id="QNH95794.1"/>
    </source>
</evidence>
<comment type="similarity">
    <text evidence="1 5">Belongs to the GTP cyclohydrolase I type 2/NIF3 family.</text>
</comment>
<dbReference type="InterPro" id="IPR036069">
    <property type="entry name" value="DUF34/NIF3_sf"/>
</dbReference>
<feature type="binding site" evidence="6">
    <location>
        <position position="351"/>
    </location>
    <ligand>
        <name>a divalent metal cation</name>
        <dbReference type="ChEBI" id="CHEBI:60240"/>
        <label>1</label>
    </ligand>
</feature>
<comment type="subunit">
    <text evidence="2">Homohexamer.</text>
</comment>
<keyword evidence="4 5" id="KW-0479">Metal-binding</keyword>
<evidence type="ECO:0000256" key="1">
    <source>
        <dbReference type="ARBA" id="ARBA00006964"/>
    </source>
</evidence>
<dbReference type="GO" id="GO:0005737">
    <property type="term" value="C:cytoplasm"/>
    <property type="evidence" value="ECO:0007669"/>
    <property type="project" value="TreeGrafter"/>
</dbReference>
<feature type="binding site" evidence="6">
    <location>
        <position position="84"/>
    </location>
    <ligand>
        <name>a divalent metal cation</name>
        <dbReference type="ChEBI" id="CHEBI:60240"/>
        <label>1</label>
    </ligand>
</feature>
<evidence type="ECO:0000256" key="2">
    <source>
        <dbReference type="ARBA" id="ARBA00011643"/>
    </source>
</evidence>
<proteinExistence type="inferred from homology"/>
<dbReference type="Gene3D" id="3.40.1390.30">
    <property type="entry name" value="NIF3 (NGG1p interacting factor 3)-like"/>
    <property type="match status" value="1"/>
</dbReference>
<dbReference type="RefSeq" id="WP_186277127.1">
    <property type="nucleotide sequence ID" value="NZ_CP046883.1"/>
</dbReference>
<feature type="binding site" evidence="6">
    <location>
        <position position="355"/>
    </location>
    <ligand>
        <name>a divalent metal cation</name>
        <dbReference type="ChEBI" id="CHEBI:60240"/>
        <label>1</label>
    </ligand>
</feature>
<feature type="region of interest" description="Disordered" evidence="7">
    <location>
        <begin position="1"/>
        <end position="20"/>
    </location>
</feature>
<dbReference type="EMBL" id="CP046883">
    <property type="protein sequence ID" value="QNH95794.1"/>
    <property type="molecule type" value="Genomic_DNA"/>
</dbReference>
<dbReference type="PIRSF" id="PIRSF037489">
    <property type="entry name" value="UCP037489_NIF3_YqfO"/>
    <property type="match status" value="1"/>
</dbReference>
<dbReference type="Proteomes" id="UP000515275">
    <property type="component" value="Chromosome"/>
</dbReference>
<dbReference type="PANTHER" id="PTHR13799">
    <property type="entry name" value="NGG1 INTERACTING FACTOR 3"/>
    <property type="match status" value="1"/>
</dbReference>
<protein>
    <recommendedName>
        <fullName evidence="3 5">GTP cyclohydrolase 1 type 2 homolog</fullName>
    </recommendedName>
</protein>
<keyword evidence="9" id="KW-1185">Reference proteome</keyword>
<evidence type="ECO:0000313" key="9">
    <source>
        <dbReference type="Proteomes" id="UP000515275"/>
    </source>
</evidence>
<dbReference type="InterPro" id="IPR017221">
    <property type="entry name" value="DUF34/NIF3_bac"/>
</dbReference>
<gene>
    <name evidence="8" type="ORF">GP473_03100</name>
</gene>
<dbReference type="InterPro" id="IPR015867">
    <property type="entry name" value="N-reg_PII/ATP_PRibTrfase_C"/>
</dbReference>
<feature type="binding site" evidence="6">
    <location>
        <position position="123"/>
    </location>
    <ligand>
        <name>a divalent metal cation</name>
        <dbReference type="ChEBI" id="CHEBI:60240"/>
        <label>1</label>
    </ligand>
</feature>
<dbReference type="SUPFAM" id="SSF102705">
    <property type="entry name" value="NIF3 (NGG1p interacting factor 3)-like"/>
    <property type="match status" value="1"/>
</dbReference>
<sequence length="397" mass="42512">MFNTASSPTSSSSRASTGSPATVGDVISVMEAAYPPYLAESWDAVGLVCGDPTENVKHVAFALDCTDAVAERAIAENADMLIVHHPLLMRGVTTVAADTPKGRIVHRLIRHGVALFSAHTNADSARPGVNDCLAELLGVTPGEPLRPIEEALDKWGVTVPASDANSLKDAVFHAGAGTVGDYTEAAFEFDVTGQFRPTAAADPHIGSAGELERVEEIRVEFVAQRRVREKVRGALLKAHPYEEPAYDVVETHSGTADVGIGRVGELDTPMTLREFAERVSERLPHTVWGVRAAGDPESMIRRVAVSSGAGDSFLDKVAGMDVDCFVTSDLRHHPVDEHVRAGGCAVIDTAHWASEFPWCGQAADVVRRGMEERGHTVTTTVLDIQTDPWTIHSQGKN</sequence>
<dbReference type="KEGG" id="cans:GP473_03100"/>
<accession>A0A7G7YMS4</accession>
<dbReference type="Gene3D" id="3.30.70.120">
    <property type="match status" value="1"/>
</dbReference>
<dbReference type="Pfam" id="PF01784">
    <property type="entry name" value="DUF34_NIF3"/>
    <property type="match status" value="1"/>
</dbReference>
<dbReference type="FunFam" id="3.40.1390.30:FF:000001">
    <property type="entry name" value="GTP cyclohydrolase 1 type 2"/>
    <property type="match status" value="1"/>
</dbReference>
<evidence type="ECO:0000256" key="7">
    <source>
        <dbReference type="SAM" id="MobiDB-lite"/>
    </source>
</evidence>
<dbReference type="InterPro" id="IPR002678">
    <property type="entry name" value="DUF34/NIF3"/>
</dbReference>
<feature type="binding site" evidence="6">
    <location>
        <position position="85"/>
    </location>
    <ligand>
        <name>a divalent metal cation</name>
        <dbReference type="ChEBI" id="CHEBI:60240"/>
        <label>1</label>
    </ligand>
</feature>
<dbReference type="NCBIfam" id="TIGR00486">
    <property type="entry name" value="YbgI_SA1388"/>
    <property type="match status" value="1"/>
</dbReference>
<reference evidence="8 9" key="1">
    <citation type="submission" date="2019-12" db="EMBL/GenBank/DDBJ databases">
        <title>Corynebacterium sp. nov., isolated from feces of the Anser Albifrons in China.</title>
        <authorList>
            <person name="Liu Q."/>
        </authorList>
    </citation>
    <scope>NUCLEOTIDE SEQUENCE [LARGE SCALE GENOMIC DNA]</scope>
    <source>
        <strain evidence="8 9">23H37-10</strain>
    </source>
</reference>
<evidence type="ECO:0000256" key="3">
    <source>
        <dbReference type="ARBA" id="ARBA00022112"/>
    </source>
</evidence>
<evidence type="ECO:0000256" key="5">
    <source>
        <dbReference type="PIRNR" id="PIRNR037489"/>
    </source>
</evidence>
<evidence type="ECO:0000256" key="4">
    <source>
        <dbReference type="ARBA" id="ARBA00022723"/>
    </source>
</evidence>
<dbReference type="PANTHER" id="PTHR13799:SF14">
    <property type="entry name" value="GTP CYCLOHYDROLASE 1 TYPE 2 HOMOLOG"/>
    <property type="match status" value="1"/>
</dbReference>